<dbReference type="EMBL" id="NMUH01007795">
    <property type="protein sequence ID" value="MQM17830.1"/>
    <property type="molecule type" value="Genomic_DNA"/>
</dbReference>
<protein>
    <submittedName>
        <fullName evidence="2">Uncharacterized protein</fullName>
    </submittedName>
</protein>
<gene>
    <name evidence="2" type="ORF">Taro_050808</name>
</gene>
<accession>A0A843XF29</accession>
<evidence type="ECO:0000313" key="3">
    <source>
        <dbReference type="Proteomes" id="UP000652761"/>
    </source>
</evidence>
<name>A0A843XF29_COLES</name>
<organism evidence="2 3">
    <name type="scientific">Colocasia esculenta</name>
    <name type="common">Wild taro</name>
    <name type="synonym">Arum esculentum</name>
    <dbReference type="NCBI Taxonomy" id="4460"/>
    <lineage>
        <taxon>Eukaryota</taxon>
        <taxon>Viridiplantae</taxon>
        <taxon>Streptophyta</taxon>
        <taxon>Embryophyta</taxon>
        <taxon>Tracheophyta</taxon>
        <taxon>Spermatophyta</taxon>
        <taxon>Magnoliopsida</taxon>
        <taxon>Liliopsida</taxon>
        <taxon>Araceae</taxon>
        <taxon>Aroideae</taxon>
        <taxon>Colocasieae</taxon>
        <taxon>Colocasia</taxon>
    </lineage>
</organism>
<evidence type="ECO:0000256" key="1">
    <source>
        <dbReference type="SAM" id="MobiDB-lite"/>
    </source>
</evidence>
<evidence type="ECO:0000313" key="2">
    <source>
        <dbReference type="EMBL" id="MQM17830.1"/>
    </source>
</evidence>
<dbReference type="AlphaFoldDB" id="A0A843XF29"/>
<reference evidence="2" key="1">
    <citation type="submission" date="2017-07" db="EMBL/GenBank/DDBJ databases">
        <title>Taro Niue Genome Assembly and Annotation.</title>
        <authorList>
            <person name="Atibalentja N."/>
            <person name="Keating K."/>
            <person name="Fields C.J."/>
        </authorList>
    </citation>
    <scope>NUCLEOTIDE SEQUENCE</scope>
    <source>
        <strain evidence="2">Niue_2</strain>
        <tissue evidence="2">Leaf</tissue>
    </source>
</reference>
<keyword evidence="3" id="KW-1185">Reference proteome</keyword>
<sequence length="180" mass="20483">MASRGRRGGAPAREGEQRREEQAEQQIAHEGKEMRVVADELKVIDLHVPKCFNCISKRNKNIINIFHVVGAPTKGEHKMWIHGSLYHILFHTRCSASFGTNDYPSFLTVDWFSREEYEKFKEDLQGKRIHIDAQSASTSMVVKRGPTMLRSVHGLQSNEHIPVNVNQLGQPLGEGRQLLK</sequence>
<proteinExistence type="predicted"/>
<feature type="region of interest" description="Disordered" evidence="1">
    <location>
        <begin position="1"/>
        <end position="30"/>
    </location>
</feature>
<dbReference type="Proteomes" id="UP000652761">
    <property type="component" value="Unassembled WGS sequence"/>
</dbReference>
<feature type="compositionally biased region" description="Basic and acidic residues" evidence="1">
    <location>
        <begin position="13"/>
        <end position="30"/>
    </location>
</feature>
<comment type="caution">
    <text evidence="2">The sequence shown here is derived from an EMBL/GenBank/DDBJ whole genome shotgun (WGS) entry which is preliminary data.</text>
</comment>